<evidence type="ECO:0000256" key="12">
    <source>
        <dbReference type="ARBA" id="ARBA00048138"/>
    </source>
</evidence>
<dbReference type="PANTHER" id="PTHR43344">
    <property type="entry name" value="PHOSPHOSERINE PHOSPHATASE"/>
    <property type="match status" value="1"/>
</dbReference>
<keyword evidence="17" id="KW-1185">Reference proteome</keyword>
<name>A0A225M5T1_9BURK</name>
<accession>A0A225M5T1</accession>
<evidence type="ECO:0000256" key="10">
    <source>
        <dbReference type="ARBA" id="ARBA00023299"/>
    </source>
</evidence>
<keyword evidence="6" id="KW-0028">Amino-acid biosynthesis</keyword>
<evidence type="ECO:0000256" key="8">
    <source>
        <dbReference type="ARBA" id="ARBA00022801"/>
    </source>
</evidence>
<dbReference type="Pfam" id="PF13284">
    <property type="entry name" value="DUF4072"/>
    <property type="match status" value="1"/>
</dbReference>
<dbReference type="SFLD" id="SFLDS00003">
    <property type="entry name" value="Haloacid_Dehalogenase"/>
    <property type="match status" value="1"/>
</dbReference>
<comment type="pathway">
    <text evidence="2">Amino-acid biosynthesis; L-serine biosynthesis; L-serine from 3-phospho-D-glycerate: step 3/3.</text>
</comment>
<keyword evidence="9" id="KW-0460">Magnesium</keyword>
<comment type="similarity">
    <text evidence="3">Belongs to the HAD-like hydrolase superfamily. SerB family.</text>
</comment>
<evidence type="ECO:0000256" key="13">
    <source>
        <dbReference type="ARBA" id="ARBA00048523"/>
    </source>
</evidence>
<evidence type="ECO:0000256" key="1">
    <source>
        <dbReference type="ARBA" id="ARBA00001946"/>
    </source>
</evidence>
<evidence type="ECO:0000313" key="17">
    <source>
        <dbReference type="Proteomes" id="UP000214603"/>
    </source>
</evidence>
<proteinExistence type="inferred from homology"/>
<evidence type="ECO:0000256" key="7">
    <source>
        <dbReference type="ARBA" id="ARBA00022723"/>
    </source>
</evidence>
<comment type="catalytic activity">
    <reaction evidence="12">
        <text>O-phospho-L-serine + H2O = L-serine + phosphate</text>
        <dbReference type="Rhea" id="RHEA:21208"/>
        <dbReference type="ChEBI" id="CHEBI:15377"/>
        <dbReference type="ChEBI" id="CHEBI:33384"/>
        <dbReference type="ChEBI" id="CHEBI:43474"/>
        <dbReference type="ChEBI" id="CHEBI:57524"/>
        <dbReference type="EC" id="3.1.3.3"/>
    </reaction>
</comment>
<dbReference type="SUPFAM" id="SSF56784">
    <property type="entry name" value="HAD-like"/>
    <property type="match status" value="1"/>
</dbReference>
<dbReference type="PANTHER" id="PTHR43344:SF2">
    <property type="entry name" value="PHOSPHOSERINE PHOSPHATASE"/>
    <property type="match status" value="1"/>
</dbReference>
<keyword evidence="7" id="KW-0479">Metal-binding</keyword>
<dbReference type="EC" id="3.1.3.3" evidence="4"/>
<evidence type="ECO:0000259" key="15">
    <source>
        <dbReference type="Pfam" id="PF13284"/>
    </source>
</evidence>
<dbReference type="SFLD" id="SFLDG01137">
    <property type="entry name" value="C1.6.1:_Phosphoserine_Phosphat"/>
    <property type="match status" value="1"/>
</dbReference>
<dbReference type="InterPro" id="IPR036412">
    <property type="entry name" value="HAD-like_sf"/>
</dbReference>
<evidence type="ECO:0000256" key="4">
    <source>
        <dbReference type="ARBA" id="ARBA00012640"/>
    </source>
</evidence>
<dbReference type="AlphaFoldDB" id="A0A225M5T1"/>
<dbReference type="Proteomes" id="UP000214603">
    <property type="component" value="Unassembled WGS sequence"/>
</dbReference>
<evidence type="ECO:0000313" key="16">
    <source>
        <dbReference type="EMBL" id="OWT56704.1"/>
    </source>
</evidence>
<dbReference type="InterPro" id="IPR004469">
    <property type="entry name" value="PSP"/>
</dbReference>
<evidence type="ECO:0000256" key="5">
    <source>
        <dbReference type="ARBA" id="ARBA00015196"/>
    </source>
</evidence>
<dbReference type="RefSeq" id="WP_088604712.1">
    <property type="nucleotide sequence ID" value="NZ_NJIH01000010.1"/>
</dbReference>
<dbReference type="Gene3D" id="3.40.50.1000">
    <property type="entry name" value="HAD superfamily/HAD-like"/>
    <property type="match status" value="1"/>
</dbReference>
<comment type="cofactor">
    <cofactor evidence="1">
        <name>Mg(2+)</name>
        <dbReference type="ChEBI" id="CHEBI:18420"/>
    </cofactor>
</comment>
<dbReference type="InterPro" id="IPR023214">
    <property type="entry name" value="HAD_sf"/>
</dbReference>
<evidence type="ECO:0000256" key="6">
    <source>
        <dbReference type="ARBA" id="ARBA00022605"/>
    </source>
</evidence>
<comment type="caution">
    <text evidence="16">The sequence shown here is derived from an EMBL/GenBank/DDBJ whole genome shotgun (WGS) entry which is preliminary data.</text>
</comment>
<keyword evidence="8" id="KW-0378">Hydrolase</keyword>
<dbReference type="InterPro" id="IPR025138">
    <property type="entry name" value="DUF4072"/>
</dbReference>
<feature type="active site" description="Proton donor" evidence="14">
    <location>
        <position position="80"/>
    </location>
</feature>
<sequence>MTHLILQAPDLDAAKAEQIAAVAAANGLQSLSTTATRLLDVDPATRPEVERLCAELHVDYAYLERVPRLAECKILASDMDSTLINIECIDEIADMAGRKAEVAAITEAAMRGEIKDFSESLRRRVALLRGVPQKALERVYDERLRTNPGAERLIVSAKAAGLKIMLVSGGFTFYTERLKQRLGLDETHANVLEIDQGKLTGRVLGDIVDGQAKAAYLQALAFDTGAAPEQIIAMGDGANDLKMLALAHYSVAYRAKPVVRQQTRYALNYSGLDAVLNWFRG</sequence>
<dbReference type="GO" id="GO:0006564">
    <property type="term" value="P:L-serine biosynthetic process"/>
    <property type="evidence" value="ECO:0007669"/>
    <property type="project" value="UniProtKB-KW"/>
</dbReference>
<dbReference type="NCBIfam" id="TIGR01488">
    <property type="entry name" value="HAD-SF-IB"/>
    <property type="match status" value="1"/>
</dbReference>
<feature type="domain" description="DUF4072" evidence="15">
    <location>
        <begin position="4"/>
        <end position="49"/>
    </location>
</feature>
<dbReference type="GO" id="GO:0000287">
    <property type="term" value="F:magnesium ion binding"/>
    <property type="evidence" value="ECO:0007669"/>
    <property type="project" value="TreeGrafter"/>
</dbReference>
<keyword evidence="10" id="KW-0718">Serine biosynthesis</keyword>
<feature type="active site" description="Nucleophile" evidence="14">
    <location>
        <position position="78"/>
    </location>
</feature>
<evidence type="ECO:0000256" key="9">
    <source>
        <dbReference type="ARBA" id="ARBA00022842"/>
    </source>
</evidence>
<dbReference type="SFLD" id="SFLDG01136">
    <property type="entry name" value="C1.6:_Phosphoserine_Phosphatas"/>
    <property type="match status" value="1"/>
</dbReference>
<dbReference type="GO" id="GO:0005737">
    <property type="term" value="C:cytoplasm"/>
    <property type="evidence" value="ECO:0007669"/>
    <property type="project" value="TreeGrafter"/>
</dbReference>
<evidence type="ECO:0000256" key="2">
    <source>
        <dbReference type="ARBA" id="ARBA00005135"/>
    </source>
</evidence>
<comment type="catalytic activity">
    <reaction evidence="13">
        <text>O-phospho-D-serine + H2O = D-serine + phosphate</text>
        <dbReference type="Rhea" id="RHEA:24873"/>
        <dbReference type="ChEBI" id="CHEBI:15377"/>
        <dbReference type="ChEBI" id="CHEBI:35247"/>
        <dbReference type="ChEBI" id="CHEBI:43474"/>
        <dbReference type="ChEBI" id="CHEBI:58680"/>
        <dbReference type="EC" id="3.1.3.3"/>
    </reaction>
</comment>
<reference evidence="17" key="1">
    <citation type="submission" date="2017-06" db="EMBL/GenBank/DDBJ databases">
        <title>Herbaspirillum phytohormonus sp. nov., isolated from the root nodule of Robinia pseudoacacia in lead-zinc mine.</title>
        <authorList>
            <person name="Fan M."/>
            <person name="Lin Y."/>
        </authorList>
    </citation>
    <scope>NUCLEOTIDE SEQUENCE [LARGE SCALE GENOMIC DNA]</scope>
    <source>
        <strain evidence="17">SC-089</strain>
    </source>
</reference>
<dbReference type="InterPro" id="IPR050582">
    <property type="entry name" value="HAD-like_SerB"/>
</dbReference>
<dbReference type="Pfam" id="PF12710">
    <property type="entry name" value="HAD"/>
    <property type="match status" value="1"/>
</dbReference>
<gene>
    <name evidence="16" type="primary">serB</name>
    <name evidence="16" type="ORF">CEY11_17505</name>
</gene>
<dbReference type="NCBIfam" id="TIGR00338">
    <property type="entry name" value="serB"/>
    <property type="match status" value="1"/>
</dbReference>
<evidence type="ECO:0000256" key="11">
    <source>
        <dbReference type="ARBA" id="ARBA00031693"/>
    </source>
</evidence>
<dbReference type="GO" id="GO:0036424">
    <property type="term" value="F:L-phosphoserine phosphatase activity"/>
    <property type="evidence" value="ECO:0007669"/>
    <property type="project" value="InterPro"/>
</dbReference>
<dbReference type="UniPathway" id="UPA00135">
    <property type="reaction ID" value="UER00198"/>
</dbReference>
<organism evidence="16 17">
    <name type="scientific">Candidimonas nitroreducens</name>
    <dbReference type="NCBI Taxonomy" id="683354"/>
    <lineage>
        <taxon>Bacteria</taxon>
        <taxon>Pseudomonadati</taxon>
        <taxon>Pseudomonadota</taxon>
        <taxon>Betaproteobacteria</taxon>
        <taxon>Burkholderiales</taxon>
        <taxon>Alcaligenaceae</taxon>
        <taxon>Candidimonas</taxon>
    </lineage>
</organism>
<dbReference type="EMBL" id="NJIH01000010">
    <property type="protein sequence ID" value="OWT56704.1"/>
    <property type="molecule type" value="Genomic_DNA"/>
</dbReference>
<protein>
    <recommendedName>
        <fullName evidence="5">Phosphoserine phosphatase</fullName>
        <ecNumber evidence="4">3.1.3.3</ecNumber>
    </recommendedName>
    <alternativeName>
        <fullName evidence="11">O-phosphoserine phosphohydrolase</fullName>
    </alternativeName>
</protein>
<evidence type="ECO:0000256" key="14">
    <source>
        <dbReference type="PIRSR" id="PIRSR604469-1"/>
    </source>
</evidence>
<dbReference type="SFLD" id="SFLDF00029">
    <property type="entry name" value="phosphoserine_phosphatase"/>
    <property type="match status" value="1"/>
</dbReference>
<evidence type="ECO:0000256" key="3">
    <source>
        <dbReference type="ARBA" id="ARBA00009184"/>
    </source>
</evidence>
<dbReference type="OrthoDB" id="9792539at2"/>
<dbReference type="CDD" id="cd07500">
    <property type="entry name" value="HAD_PSP"/>
    <property type="match status" value="1"/>
</dbReference>